<protein>
    <recommendedName>
        <fullName evidence="3">Transposase MuDR plant domain-containing protein</fullName>
    </recommendedName>
</protein>
<comment type="caution">
    <text evidence="1">The sequence shown here is derived from an EMBL/GenBank/DDBJ whole genome shotgun (WGS) entry which is preliminary data.</text>
</comment>
<name>A0ABQ4X594_9ASTR</name>
<proteinExistence type="predicted"/>
<dbReference type="Proteomes" id="UP001151760">
    <property type="component" value="Unassembled WGS sequence"/>
</dbReference>
<keyword evidence="2" id="KW-1185">Reference proteome</keyword>
<evidence type="ECO:0008006" key="3">
    <source>
        <dbReference type="Google" id="ProtNLM"/>
    </source>
</evidence>
<evidence type="ECO:0000313" key="1">
    <source>
        <dbReference type="EMBL" id="GJS60392.1"/>
    </source>
</evidence>
<organism evidence="1 2">
    <name type="scientific">Tanacetum coccineum</name>
    <dbReference type="NCBI Taxonomy" id="301880"/>
    <lineage>
        <taxon>Eukaryota</taxon>
        <taxon>Viridiplantae</taxon>
        <taxon>Streptophyta</taxon>
        <taxon>Embryophyta</taxon>
        <taxon>Tracheophyta</taxon>
        <taxon>Spermatophyta</taxon>
        <taxon>Magnoliopsida</taxon>
        <taxon>eudicotyledons</taxon>
        <taxon>Gunneridae</taxon>
        <taxon>Pentapetalae</taxon>
        <taxon>asterids</taxon>
        <taxon>campanulids</taxon>
        <taxon>Asterales</taxon>
        <taxon>Asteraceae</taxon>
        <taxon>Asteroideae</taxon>
        <taxon>Anthemideae</taxon>
        <taxon>Anthemidinae</taxon>
        <taxon>Tanacetum</taxon>
    </lineage>
</organism>
<accession>A0ABQ4X594</accession>
<dbReference type="PANTHER" id="PTHR31973">
    <property type="entry name" value="POLYPROTEIN, PUTATIVE-RELATED"/>
    <property type="match status" value="1"/>
</dbReference>
<gene>
    <name evidence="1" type="ORF">Tco_0655176</name>
</gene>
<dbReference type="EMBL" id="BQNB010009218">
    <property type="protein sequence ID" value="GJS60392.1"/>
    <property type="molecule type" value="Genomic_DNA"/>
</dbReference>
<reference evidence="1" key="2">
    <citation type="submission" date="2022-01" db="EMBL/GenBank/DDBJ databases">
        <authorList>
            <person name="Yamashiro T."/>
            <person name="Shiraishi A."/>
            <person name="Satake H."/>
            <person name="Nakayama K."/>
        </authorList>
    </citation>
    <scope>NUCLEOTIDE SEQUENCE</scope>
</reference>
<sequence>MAPSCSDALLFNVHNDGVFFFIPLRYENGVVYQLRVTKNKTYNYEGLREFLKEILKRRFYAMFFKLPECELDVGLKIVQYDSDLEAMCEFADAYGKLEMGEVISKLTIHENRKKDAENMSYEELVSWDEEEAQHLKTPPKPKNVSKKIWDSLTPKKSDTGACGSETNVEFFYKQSNAPESNLNVDESSVPFEFDDGDTDASFEAIDDHTSASFKAIDDHNGPLSEAIDDMGRDKIIEVDNIVKDVVDKGKGKMIEEESSVLARKAMVRNKGIVIEENKNPSVMDSDSSDNEHGIDQILDYLMLYSDSKILKHEEFINDLVRKLRDCDDDAELTNSFKLVETRVKKLEKNLSSKNQVIVHCGLRPERIKDPKKRKQSKWKRYPSNKHDEGAKCPWRCYGKQMTTENSFQVFSLKDEHTCTRDFKFGTLVNYKWIGKHFSTKIRMNLDIKLHELTDVVMKKYKCKNRPGQCRRAKRWALNKGENTMGDHYSYIRSYAKVILESNDGSTARVEVIVNPDDQTLFDRFYVYFSGLKEGWKKGCRRVIALDGCFLKKPNVAEILTSIKRDENNHIFPGLIEVVKDVMPHAEHRQCARHIYEGFRKLYSGVEFRNLLWAASKASYPCTNCKAVENGFSECFNVVLLRVRNKPLITMLEAMRVIVMERMNTMRRMLDKWTDDIYLNIQKRLELIKDQQRFWHVLVGGNLFEVRNGSQAYSIDEQHRTCSCRMWQLSESVDEHLDSSQYDVGGSNATINASKNKKMVTFSENVANRGLSNSGRGRGGKGIRGRLFCGQRLGTLGAWFGIGGNKSDPIENTQDENMHDFEIQESQTVQTAPTQSLYTSPSEEIAFENQAVHVNEPVP</sequence>
<reference evidence="1" key="1">
    <citation type="journal article" date="2022" name="Int. J. Mol. Sci.">
        <title>Draft Genome of Tanacetum Coccineum: Genomic Comparison of Closely Related Tanacetum-Family Plants.</title>
        <authorList>
            <person name="Yamashiro T."/>
            <person name="Shiraishi A."/>
            <person name="Nakayama K."/>
            <person name="Satake H."/>
        </authorList>
    </citation>
    <scope>NUCLEOTIDE SEQUENCE</scope>
</reference>
<evidence type="ECO:0000313" key="2">
    <source>
        <dbReference type="Proteomes" id="UP001151760"/>
    </source>
</evidence>
<dbReference type="PANTHER" id="PTHR31973:SF189">
    <property type="entry name" value="TRANSPOSASE, MUDR, PLANT, MULE TRANSPOSASE DOMAIN PROTEIN-RELATED"/>
    <property type="match status" value="1"/>
</dbReference>